<dbReference type="OrthoDB" id="2998174at2759"/>
<evidence type="ECO:0008006" key="5">
    <source>
        <dbReference type="Google" id="ProtNLM"/>
    </source>
</evidence>
<dbReference type="GO" id="GO:0016838">
    <property type="term" value="F:carbon-oxygen lyase activity, acting on phosphates"/>
    <property type="evidence" value="ECO:0007669"/>
    <property type="project" value="InterPro"/>
</dbReference>
<comment type="similarity">
    <text evidence="1">Belongs to the trichodiene synthase family.</text>
</comment>
<keyword evidence="2" id="KW-0456">Lyase</keyword>
<dbReference type="InterPro" id="IPR008949">
    <property type="entry name" value="Isoprenoid_synthase_dom_sf"/>
</dbReference>
<evidence type="ECO:0000256" key="1">
    <source>
        <dbReference type="ARBA" id="ARBA00007946"/>
    </source>
</evidence>
<protein>
    <recommendedName>
        <fullName evidence="5">Terpene synthase</fullName>
    </recommendedName>
</protein>
<organism evidence="3 4">
    <name type="scientific">Cryphonectria parasitica (strain ATCC 38755 / EP155)</name>
    <dbReference type="NCBI Taxonomy" id="660469"/>
    <lineage>
        <taxon>Eukaryota</taxon>
        <taxon>Fungi</taxon>
        <taxon>Dikarya</taxon>
        <taxon>Ascomycota</taxon>
        <taxon>Pezizomycotina</taxon>
        <taxon>Sordariomycetes</taxon>
        <taxon>Sordariomycetidae</taxon>
        <taxon>Diaporthales</taxon>
        <taxon>Cryphonectriaceae</taxon>
        <taxon>Cryphonectria-Endothia species complex</taxon>
        <taxon>Cryphonectria</taxon>
    </lineage>
</organism>
<dbReference type="EMBL" id="MU032344">
    <property type="protein sequence ID" value="KAF3769498.1"/>
    <property type="molecule type" value="Genomic_DNA"/>
</dbReference>
<proteinExistence type="inferred from homology"/>
<dbReference type="InterPro" id="IPR024652">
    <property type="entry name" value="Trichodiene_synth"/>
</dbReference>
<dbReference type="SUPFAM" id="SSF48576">
    <property type="entry name" value="Terpenoid synthases"/>
    <property type="match status" value="1"/>
</dbReference>
<dbReference type="Proteomes" id="UP000803844">
    <property type="component" value="Unassembled WGS sequence"/>
</dbReference>
<name>A0A9P4Y9V8_CRYP1</name>
<keyword evidence="4" id="KW-1185">Reference proteome</keyword>
<dbReference type="RefSeq" id="XP_040780459.1">
    <property type="nucleotide sequence ID" value="XM_040923995.1"/>
</dbReference>
<dbReference type="Gene3D" id="1.10.600.10">
    <property type="entry name" value="Farnesyl Diphosphate Synthase"/>
    <property type="match status" value="1"/>
</dbReference>
<gene>
    <name evidence="3" type="ORF">M406DRAFT_36360</name>
</gene>
<dbReference type="Pfam" id="PF06330">
    <property type="entry name" value="TRI5"/>
    <property type="match status" value="1"/>
</dbReference>
<evidence type="ECO:0000256" key="2">
    <source>
        <dbReference type="ARBA" id="ARBA00023239"/>
    </source>
</evidence>
<comment type="caution">
    <text evidence="3">The sequence shown here is derived from an EMBL/GenBank/DDBJ whole genome shotgun (WGS) entry which is preliminary data.</text>
</comment>
<reference evidence="3" key="1">
    <citation type="journal article" date="2020" name="Phytopathology">
        <title>Genome sequence of the chestnut blight fungus Cryphonectria parasitica EP155: A fundamental resource for an archetypical invasive plant pathogen.</title>
        <authorList>
            <person name="Crouch J.A."/>
            <person name="Dawe A."/>
            <person name="Aerts A."/>
            <person name="Barry K."/>
            <person name="Churchill A.C.L."/>
            <person name="Grimwood J."/>
            <person name="Hillman B."/>
            <person name="Milgroom M.G."/>
            <person name="Pangilinan J."/>
            <person name="Smith M."/>
            <person name="Salamov A."/>
            <person name="Schmutz J."/>
            <person name="Yadav J."/>
            <person name="Grigoriev I.V."/>
            <person name="Nuss D."/>
        </authorList>
    </citation>
    <scope>NUCLEOTIDE SEQUENCE</scope>
    <source>
        <strain evidence="3">EP155</strain>
    </source>
</reference>
<accession>A0A9P4Y9V8</accession>
<evidence type="ECO:0000313" key="3">
    <source>
        <dbReference type="EMBL" id="KAF3769498.1"/>
    </source>
</evidence>
<evidence type="ECO:0000313" key="4">
    <source>
        <dbReference type="Proteomes" id="UP000803844"/>
    </source>
</evidence>
<dbReference type="GeneID" id="63841124"/>
<sequence length="346" mass="39274">MWQSIAGAIRRAIAVDGYNMRRQLDPEQLGSFLRPIYKSLVQEIGYTAAVPVPAETIAQLHQAMKEKADQVKVDYMDDRVSAKAFFLGLSLACSCCYGLRIDVQVYVGIYTWLVILIEDKIGECAAEVEGFERRFLTGEEQPTPLLRATAALMKETWDFWDPILANLIVTSTMDFVTSNIIDTRREFKNMPVTKAGKSFPYFFRNMSGISIAYACFIYSKEEYPDIGLFLEALPDMAFYIANINDVLSFYKEEIGGETHNYIHNRARCEQQNPLVILKKVKAETAASVERVRAILEGRTKYFEAWERQLMGMITMHTVNPRYRLADLGLGEAHPVQIPVSAVDSKD</sequence>
<dbReference type="AlphaFoldDB" id="A0A9P4Y9V8"/>